<dbReference type="PROSITE" id="PS50930">
    <property type="entry name" value="HTH_LYTTR"/>
    <property type="match status" value="1"/>
</dbReference>
<dbReference type="InterPro" id="IPR036365">
    <property type="entry name" value="PGBD-like_sf"/>
</dbReference>
<feature type="domain" description="HTH LytTR-type" evidence="1">
    <location>
        <begin position="65"/>
        <end position="166"/>
    </location>
</feature>
<evidence type="ECO:0000313" key="3">
    <source>
        <dbReference type="Proteomes" id="UP000193944"/>
    </source>
</evidence>
<dbReference type="InterPro" id="IPR036366">
    <property type="entry name" value="PGBDSf"/>
</dbReference>
<dbReference type="Pfam" id="PF04397">
    <property type="entry name" value="LytTR"/>
    <property type="match status" value="1"/>
</dbReference>
<protein>
    <recommendedName>
        <fullName evidence="1">HTH LytTR-type domain-containing protein</fullName>
    </recommendedName>
</protein>
<dbReference type="AlphaFoldDB" id="A0A1Y1XFV7"/>
<dbReference type="InterPro" id="IPR002477">
    <property type="entry name" value="Peptidoglycan-bd-like"/>
</dbReference>
<keyword evidence="3" id="KW-1185">Reference proteome</keyword>
<reference evidence="2 3" key="1">
    <citation type="submission" date="2016-08" db="EMBL/GenBank/DDBJ databases">
        <title>A Parts List for Fungal Cellulosomes Revealed by Comparative Genomics.</title>
        <authorList>
            <consortium name="DOE Joint Genome Institute"/>
            <person name="Haitjema C.H."/>
            <person name="Gilmore S.P."/>
            <person name="Henske J.K."/>
            <person name="Solomon K.V."/>
            <person name="De Groot R."/>
            <person name="Kuo A."/>
            <person name="Mondo S.J."/>
            <person name="Salamov A.A."/>
            <person name="Labutti K."/>
            <person name="Zhao Z."/>
            <person name="Chiniquy J."/>
            <person name="Barry K."/>
            <person name="Brewer H.M."/>
            <person name="Purvine S.O."/>
            <person name="Wright A.T."/>
            <person name="Boxma B."/>
            <person name="Van Alen T."/>
            <person name="Hackstein J.H."/>
            <person name="Baker S.E."/>
            <person name="Grigoriev I.V."/>
            <person name="O'Malley M.A."/>
        </authorList>
    </citation>
    <scope>NUCLEOTIDE SEQUENCE [LARGE SCALE GENOMIC DNA]</scope>
    <source>
        <strain evidence="2 3">S4</strain>
    </source>
</reference>
<sequence>MDFKIAERIQKKDYNCKICFLTSHIEYVRMGYKVNAYRYIDKYYLDEIHDTLAAYNAQISKVEYIECKDEDGAIELINIGHSLYVELVDRKLYYNFAGEKKYFSEGKLKNLAEKYESLGLIQVQRSYLVSMKYIRNYDSRHLVMIDDTQITISYDRLQAFKKKMMATNDKPEVKVEEKNITNKNVFGEAASLELSDGFLTEKKAYSPAMLMESKAATRTLKVGSKGDDVKRLQENLNTLGFNTGKLDGIFGEGTKKAVIAFQKSKGLIADGIVGSGTQNAITRAINEKNAANNSVLKVGSRGSRVTNLQNSSNTLGYNAGKAIVIFGTGTENEVIRFQKTYGQVSNDVKNLQNDLKSLGYLSGSADEAFGVGTESVLKAFQQKHGLTADGLASSSTRSKIAEAIKEKKQTEIRKQYIKAWNSGENVKQLQNDLQKIGYKITDSQVFQNAVGIDNDGIVGVNTKRELSKAVKYADQGKIKRGHSEAKVESFQNELKSAGFLTTAVNKVFDSFTLTACAKRLDELDKQTNSPYAGVTKAVNDALAQALKNVVIEKEDSNKIYEFGKTFTKQNEGCKLNPYNNGQTIGYALILKIIQI</sequence>
<dbReference type="GO" id="GO:0003677">
    <property type="term" value="F:DNA binding"/>
    <property type="evidence" value="ECO:0007669"/>
    <property type="project" value="InterPro"/>
</dbReference>
<evidence type="ECO:0000313" key="2">
    <source>
        <dbReference type="EMBL" id="ORX84603.1"/>
    </source>
</evidence>
<dbReference type="Gene3D" id="1.10.101.10">
    <property type="entry name" value="PGBD-like superfamily/PGBD"/>
    <property type="match status" value="3"/>
</dbReference>
<dbReference type="OrthoDB" id="1001489at2759"/>
<gene>
    <name evidence="2" type="ORF">BCR32DRAFT_266222</name>
</gene>
<proteinExistence type="predicted"/>
<reference evidence="2 3" key="2">
    <citation type="submission" date="2016-08" db="EMBL/GenBank/DDBJ databases">
        <title>Pervasive Adenine N6-methylation of Active Genes in Fungi.</title>
        <authorList>
            <consortium name="DOE Joint Genome Institute"/>
            <person name="Mondo S.J."/>
            <person name="Dannebaum R.O."/>
            <person name="Kuo R.C."/>
            <person name="Labutti K."/>
            <person name="Haridas S."/>
            <person name="Kuo A."/>
            <person name="Salamov A."/>
            <person name="Ahrendt S.R."/>
            <person name="Lipzen A."/>
            <person name="Sullivan W."/>
            <person name="Andreopoulos W.B."/>
            <person name="Clum A."/>
            <person name="Lindquist E."/>
            <person name="Daum C."/>
            <person name="Ramamoorthy G.K."/>
            <person name="Gryganskyi A."/>
            <person name="Culley D."/>
            <person name="Magnuson J.K."/>
            <person name="James T.Y."/>
            <person name="O'Malley M.A."/>
            <person name="Stajich J.E."/>
            <person name="Spatafora J.W."/>
            <person name="Visel A."/>
            <person name="Grigoriev I.V."/>
        </authorList>
    </citation>
    <scope>NUCLEOTIDE SEQUENCE [LARGE SCALE GENOMIC DNA]</scope>
    <source>
        <strain evidence="2 3">S4</strain>
    </source>
</reference>
<dbReference type="Gene3D" id="2.40.50.1020">
    <property type="entry name" value="LytTr DNA-binding domain"/>
    <property type="match status" value="1"/>
</dbReference>
<name>A0A1Y1XFV7_9FUNG</name>
<dbReference type="InterPro" id="IPR007492">
    <property type="entry name" value="LytTR_DNA-bd_dom"/>
</dbReference>
<evidence type="ECO:0000259" key="1">
    <source>
        <dbReference type="PROSITE" id="PS50930"/>
    </source>
</evidence>
<accession>A0A1Y1XFV7</accession>
<comment type="caution">
    <text evidence="2">The sequence shown here is derived from an EMBL/GenBank/DDBJ whole genome shotgun (WGS) entry which is preliminary data.</text>
</comment>
<dbReference type="Proteomes" id="UP000193944">
    <property type="component" value="Unassembled WGS sequence"/>
</dbReference>
<dbReference type="EMBL" id="MCFG01000049">
    <property type="protein sequence ID" value="ORX84603.1"/>
    <property type="molecule type" value="Genomic_DNA"/>
</dbReference>
<dbReference type="SUPFAM" id="SSF47090">
    <property type="entry name" value="PGBD-like"/>
    <property type="match status" value="3"/>
</dbReference>
<dbReference type="Pfam" id="PF01471">
    <property type="entry name" value="PG_binding_1"/>
    <property type="match status" value="2"/>
</dbReference>
<dbReference type="SMART" id="SM00850">
    <property type="entry name" value="LytTR"/>
    <property type="match status" value="1"/>
</dbReference>
<organism evidence="2 3">
    <name type="scientific">Anaeromyces robustus</name>
    <dbReference type="NCBI Taxonomy" id="1754192"/>
    <lineage>
        <taxon>Eukaryota</taxon>
        <taxon>Fungi</taxon>
        <taxon>Fungi incertae sedis</taxon>
        <taxon>Chytridiomycota</taxon>
        <taxon>Chytridiomycota incertae sedis</taxon>
        <taxon>Neocallimastigomycetes</taxon>
        <taxon>Neocallimastigales</taxon>
        <taxon>Neocallimastigaceae</taxon>
        <taxon>Anaeromyces</taxon>
    </lineage>
</organism>